<dbReference type="SMART" id="SM00387">
    <property type="entry name" value="HATPase_c"/>
    <property type="match status" value="1"/>
</dbReference>
<dbReference type="EMBL" id="JBHSNC010000027">
    <property type="protein sequence ID" value="MFC5529693.1"/>
    <property type="molecule type" value="Genomic_DNA"/>
</dbReference>
<keyword evidence="10" id="KW-0067">ATP-binding</keyword>
<dbReference type="PANTHER" id="PTHR34220:SF11">
    <property type="entry name" value="SENSOR PROTEIN KINASE HPTS"/>
    <property type="match status" value="1"/>
</dbReference>
<evidence type="ECO:0000256" key="2">
    <source>
        <dbReference type="ARBA" id="ARBA00004651"/>
    </source>
</evidence>
<evidence type="ECO:0000256" key="11">
    <source>
        <dbReference type="ARBA" id="ARBA00022989"/>
    </source>
</evidence>
<keyword evidence="13 14" id="KW-0472">Membrane</keyword>
<gene>
    <name evidence="17" type="ORF">ACFPQ4_09550</name>
</gene>
<dbReference type="SUPFAM" id="SSF55874">
    <property type="entry name" value="ATPase domain of HSP90 chaperone/DNA topoisomerase II/histidine kinase"/>
    <property type="match status" value="1"/>
</dbReference>
<keyword evidence="18" id="KW-1185">Reference proteome</keyword>
<evidence type="ECO:0000256" key="1">
    <source>
        <dbReference type="ARBA" id="ARBA00000085"/>
    </source>
</evidence>
<dbReference type="InterPro" id="IPR036890">
    <property type="entry name" value="HATPase_C_sf"/>
</dbReference>
<dbReference type="Pfam" id="PF00672">
    <property type="entry name" value="HAMP"/>
    <property type="match status" value="1"/>
</dbReference>
<keyword evidence="7 14" id="KW-0812">Transmembrane</keyword>
<reference evidence="18" key="1">
    <citation type="journal article" date="2019" name="Int. J. Syst. Evol. Microbiol.">
        <title>The Global Catalogue of Microorganisms (GCM) 10K type strain sequencing project: providing services to taxonomists for standard genome sequencing and annotation.</title>
        <authorList>
            <consortium name="The Broad Institute Genomics Platform"/>
            <consortium name="The Broad Institute Genome Sequencing Center for Infectious Disease"/>
            <person name="Wu L."/>
            <person name="Ma J."/>
        </authorList>
    </citation>
    <scope>NUCLEOTIDE SEQUENCE [LARGE SCALE GENOMIC DNA]</scope>
    <source>
        <strain evidence="18">CGMCC 1.18578</strain>
    </source>
</reference>
<evidence type="ECO:0000259" key="15">
    <source>
        <dbReference type="PROSITE" id="PS50109"/>
    </source>
</evidence>
<protein>
    <recommendedName>
        <fullName evidence="3">histidine kinase</fullName>
        <ecNumber evidence="3">2.7.13.3</ecNumber>
    </recommendedName>
</protein>
<dbReference type="CDD" id="cd18774">
    <property type="entry name" value="PDC2_HK_sensor"/>
    <property type="match status" value="1"/>
</dbReference>
<dbReference type="SUPFAM" id="SSF158472">
    <property type="entry name" value="HAMP domain-like"/>
    <property type="match status" value="1"/>
</dbReference>
<evidence type="ECO:0000256" key="9">
    <source>
        <dbReference type="ARBA" id="ARBA00022777"/>
    </source>
</evidence>
<comment type="subcellular location">
    <subcellularLocation>
        <location evidence="2">Cell membrane</location>
        <topology evidence="2">Multi-pass membrane protein</topology>
    </subcellularLocation>
</comment>
<organism evidence="17 18">
    <name type="scientific">Cohnella yongneupensis</name>
    <dbReference type="NCBI Taxonomy" id="425006"/>
    <lineage>
        <taxon>Bacteria</taxon>
        <taxon>Bacillati</taxon>
        <taxon>Bacillota</taxon>
        <taxon>Bacilli</taxon>
        <taxon>Bacillales</taxon>
        <taxon>Paenibacillaceae</taxon>
        <taxon>Cohnella</taxon>
    </lineage>
</organism>
<dbReference type="CDD" id="cd06225">
    <property type="entry name" value="HAMP"/>
    <property type="match status" value="1"/>
</dbReference>
<name>A0ABW0QXP5_9BACL</name>
<dbReference type="InterPro" id="IPR003594">
    <property type="entry name" value="HATPase_dom"/>
</dbReference>
<evidence type="ECO:0000256" key="7">
    <source>
        <dbReference type="ARBA" id="ARBA00022692"/>
    </source>
</evidence>
<dbReference type="GO" id="GO:0004673">
    <property type="term" value="F:protein histidine kinase activity"/>
    <property type="evidence" value="ECO:0007669"/>
    <property type="project" value="UniProtKB-EC"/>
</dbReference>
<evidence type="ECO:0000313" key="18">
    <source>
        <dbReference type="Proteomes" id="UP001596108"/>
    </source>
</evidence>
<evidence type="ECO:0000256" key="10">
    <source>
        <dbReference type="ARBA" id="ARBA00022840"/>
    </source>
</evidence>
<evidence type="ECO:0000256" key="3">
    <source>
        <dbReference type="ARBA" id="ARBA00012438"/>
    </source>
</evidence>
<keyword evidence="8" id="KW-0547">Nucleotide-binding</keyword>
<dbReference type="InterPro" id="IPR010559">
    <property type="entry name" value="Sig_transdc_His_kin_internal"/>
</dbReference>
<feature type="domain" description="Histidine kinase" evidence="15">
    <location>
        <begin position="424"/>
        <end position="594"/>
    </location>
</feature>
<keyword evidence="9 17" id="KW-0418">Kinase</keyword>
<keyword evidence="6 17" id="KW-0808">Transferase</keyword>
<dbReference type="PANTHER" id="PTHR34220">
    <property type="entry name" value="SENSOR HISTIDINE KINASE YPDA"/>
    <property type="match status" value="1"/>
</dbReference>
<feature type="transmembrane region" description="Helical" evidence="14">
    <location>
        <begin position="307"/>
        <end position="329"/>
    </location>
</feature>
<dbReference type="RefSeq" id="WP_378111590.1">
    <property type="nucleotide sequence ID" value="NZ_JBHSNC010000027.1"/>
</dbReference>
<feature type="domain" description="HAMP" evidence="16">
    <location>
        <begin position="327"/>
        <end position="379"/>
    </location>
</feature>
<keyword evidence="5" id="KW-0597">Phosphoprotein</keyword>
<proteinExistence type="predicted"/>
<evidence type="ECO:0000256" key="6">
    <source>
        <dbReference type="ARBA" id="ARBA00022679"/>
    </source>
</evidence>
<sequence>MRHRWRRFSNLSIRYKLFASYVFVILIPFLLLLFIHITVTQRENKDAAVYSSHKMLDETKAYLEYKSQAITEVLNFIAFNDLVQTSVIADSKQFEDIDVWHMNALQLSKLVNQFRYNDDIGAIQIFMKQGLAGATENADFLSMGAVESTEWYRHFAASNAAFAWLPSTDLDADSASRELTVLRKIPNEHNILQFDGIVRARVKPSAMQSVLNHAILTPNAAAFLFNDGGELLSQSDQFPYPITLVKDIRDLYFKIDAGDNYYNDNFSIDGSRHLLGVQAIPHTDMKIALVVPYADILQSSTKARNRIISIFLLVVPFMLPLSFFVAASATKRIRRLIMHVRKVKHGHFQIAPLPANEDEIGELTHNFNVMVQNMSGLIDETYTLGREVKNKELKALQAQINPHFLYNTLDLINVMAIESNSLDIKRVVDELAVFYKLSLSNGKEYVSLESELKHIEAYVRIQNMRFGDSIRLETEVPRELYDCELPKIILQPLVENAILHGIMETDSEEGMVRLSAWTDKGDLLVEVKDDGVGIDAERLATMFVGNRGINDAGGYGVRNIEERLQLSYGPTYGLKFESIPGEGTRVIMRLPERRIGTRNEDGAPNAKA</sequence>
<dbReference type="SMART" id="SM00304">
    <property type="entry name" value="HAMP"/>
    <property type="match status" value="1"/>
</dbReference>
<dbReference type="Gene3D" id="3.30.565.10">
    <property type="entry name" value="Histidine kinase-like ATPase, C-terminal domain"/>
    <property type="match status" value="1"/>
</dbReference>
<evidence type="ECO:0000259" key="16">
    <source>
        <dbReference type="PROSITE" id="PS50885"/>
    </source>
</evidence>
<dbReference type="Pfam" id="PF06580">
    <property type="entry name" value="His_kinase"/>
    <property type="match status" value="1"/>
</dbReference>
<dbReference type="PROSITE" id="PS50109">
    <property type="entry name" value="HIS_KIN"/>
    <property type="match status" value="1"/>
</dbReference>
<accession>A0ABW0QXP5</accession>
<dbReference type="Proteomes" id="UP001596108">
    <property type="component" value="Unassembled WGS sequence"/>
</dbReference>
<keyword evidence="11 14" id="KW-1133">Transmembrane helix</keyword>
<keyword evidence="12" id="KW-0902">Two-component regulatory system</keyword>
<dbReference type="InterPro" id="IPR050640">
    <property type="entry name" value="Bact_2-comp_sensor_kinase"/>
</dbReference>
<comment type="catalytic activity">
    <reaction evidence="1">
        <text>ATP + protein L-histidine = ADP + protein N-phospho-L-histidine.</text>
        <dbReference type="EC" id="2.7.13.3"/>
    </reaction>
</comment>
<dbReference type="InterPro" id="IPR005467">
    <property type="entry name" value="His_kinase_dom"/>
</dbReference>
<keyword evidence="4" id="KW-1003">Cell membrane</keyword>
<evidence type="ECO:0000256" key="12">
    <source>
        <dbReference type="ARBA" id="ARBA00023012"/>
    </source>
</evidence>
<evidence type="ECO:0000256" key="5">
    <source>
        <dbReference type="ARBA" id="ARBA00022553"/>
    </source>
</evidence>
<evidence type="ECO:0000256" key="4">
    <source>
        <dbReference type="ARBA" id="ARBA00022475"/>
    </source>
</evidence>
<feature type="transmembrane region" description="Helical" evidence="14">
    <location>
        <begin position="21"/>
        <end position="39"/>
    </location>
</feature>
<evidence type="ECO:0000256" key="8">
    <source>
        <dbReference type="ARBA" id="ARBA00022741"/>
    </source>
</evidence>
<dbReference type="Gene3D" id="6.10.340.10">
    <property type="match status" value="1"/>
</dbReference>
<evidence type="ECO:0000313" key="17">
    <source>
        <dbReference type="EMBL" id="MFC5529693.1"/>
    </source>
</evidence>
<evidence type="ECO:0000256" key="13">
    <source>
        <dbReference type="ARBA" id="ARBA00023136"/>
    </source>
</evidence>
<dbReference type="InterPro" id="IPR003660">
    <property type="entry name" value="HAMP_dom"/>
</dbReference>
<dbReference type="EC" id="2.7.13.3" evidence="3"/>
<evidence type="ECO:0000256" key="14">
    <source>
        <dbReference type="SAM" id="Phobius"/>
    </source>
</evidence>
<dbReference type="PROSITE" id="PS50885">
    <property type="entry name" value="HAMP"/>
    <property type="match status" value="1"/>
</dbReference>
<comment type="caution">
    <text evidence="17">The sequence shown here is derived from an EMBL/GenBank/DDBJ whole genome shotgun (WGS) entry which is preliminary data.</text>
</comment>
<dbReference type="Pfam" id="PF02518">
    <property type="entry name" value="HATPase_c"/>
    <property type="match status" value="1"/>
</dbReference>